<feature type="transmembrane region" description="Helical" evidence="2">
    <location>
        <begin position="12"/>
        <end position="39"/>
    </location>
</feature>
<dbReference type="InterPro" id="IPR016047">
    <property type="entry name" value="M23ase_b-sheet_dom"/>
</dbReference>
<dbReference type="InterPro" id="IPR011055">
    <property type="entry name" value="Dup_hybrid_motif"/>
</dbReference>
<dbReference type="Gene3D" id="2.70.70.10">
    <property type="entry name" value="Glucose Permease (Domain IIA)"/>
    <property type="match status" value="1"/>
</dbReference>
<protein>
    <recommendedName>
        <fullName evidence="3">LysM domain-containing protein</fullName>
    </recommendedName>
</protein>
<name>A0A2M6K8G8_9BACT</name>
<dbReference type="InterPro" id="IPR018392">
    <property type="entry name" value="LysM"/>
</dbReference>
<evidence type="ECO:0000256" key="1">
    <source>
        <dbReference type="SAM" id="MobiDB-lite"/>
    </source>
</evidence>
<dbReference type="PROSITE" id="PS51782">
    <property type="entry name" value="LYSM"/>
    <property type="match status" value="2"/>
</dbReference>
<dbReference type="CDD" id="cd12797">
    <property type="entry name" value="M23_peptidase"/>
    <property type="match status" value="1"/>
</dbReference>
<evidence type="ECO:0000256" key="2">
    <source>
        <dbReference type="SAM" id="Phobius"/>
    </source>
</evidence>
<dbReference type="AlphaFoldDB" id="A0A2M6K8G8"/>
<keyword evidence="2" id="KW-1133">Transmembrane helix</keyword>
<sequence>MNYIRRKTSRILIEILIFLAKATIFIKRFLTAFFIITIIKPGYQVLRFIFYKIVVRAYCYYLSAIKKLGWSGLRISPLSFLFNQKFIHVLVVGLTIIIVFFNLTVKVTRAGVISEKARQTVAASLVKSEFGDIESEELIEEFIDEESFFTSPAQQKYLEGQDVLRSEPQAVMTSPDEEEYQDQEAPLTQEGSAIVKPDMAATKKTKQARTEIVYHTVVSGDSVSTIAEEYEISVNTILWENSLSAYSLIRPGQKLAILPTTGLTHQVLRGENIGSISKKYGIEEDKITLINNLDDSTKLTVGQKLIIPGARKVSYVASSPSYTGLSAIADLIRPPGAIPASNKMNWPTQGYRITQYYSWRHLGVDIANKTGTPIYAADAGTVESAGWAPGYGNAIVINHGGGKKTRYGHMSKLYVQKGQKIDKGDSIGAMGSTGWSTGPHLHFEVIIGGTKYNPLNYIR</sequence>
<keyword evidence="2" id="KW-0472">Membrane</keyword>
<dbReference type="EMBL" id="PCWW01000056">
    <property type="protein sequence ID" value="PIR13113.1"/>
    <property type="molecule type" value="Genomic_DNA"/>
</dbReference>
<dbReference type="InterPro" id="IPR036779">
    <property type="entry name" value="LysM_dom_sf"/>
</dbReference>
<dbReference type="CDD" id="cd00118">
    <property type="entry name" value="LysM"/>
    <property type="match status" value="2"/>
</dbReference>
<organism evidence="4 5">
    <name type="scientific">Candidatus Falkowbacteria bacterium CG11_big_fil_rev_8_21_14_0_20_39_10</name>
    <dbReference type="NCBI Taxonomy" id="1974570"/>
    <lineage>
        <taxon>Bacteria</taxon>
        <taxon>Candidatus Falkowiibacteriota</taxon>
    </lineage>
</organism>
<evidence type="ECO:0000259" key="3">
    <source>
        <dbReference type="PROSITE" id="PS51782"/>
    </source>
</evidence>
<gene>
    <name evidence="4" type="ORF">COV49_03235</name>
</gene>
<evidence type="ECO:0000313" key="5">
    <source>
        <dbReference type="Proteomes" id="UP000230869"/>
    </source>
</evidence>
<evidence type="ECO:0000313" key="4">
    <source>
        <dbReference type="EMBL" id="PIR13113.1"/>
    </source>
</evidence>
<dbReference type="SMART" id="SM00257">
    <property type="entry name" value="LysM"/>
    <property type="match status" value="2"/>
</dbReference>
<reference evidence="4 5" key="1">
    <citation type="submission" date="2017-09" db="EMBL/GenBank/DDBJ databases">
        <title>Depth-based differentiation of microbial function through sediment-hosted aquifers and enrichment of novel symbionts in the deep terrestrial subsurface.</title>
        <authorList>
            <person name="Probst A.J."/>
            <person name="Ladd B."/>
            <person name="Jarett J.K."/>
            <person name="Geller-Mcgrath D.E."/>
            <person name="Sieber C.M."/>
            <person name="Emerson J.B."/>
            <person name="Anantharaman K."/>
            <person name="Thomas B.C."/>
            <person name="Malmstrom R."/>
            <person name="Stieglmeier M."/>
            <person name="Klingl A."/>
            <person name="Woyke T."/>
            <person name="Ryan C.M."/>
            <person name="Banfield J.F."/>
        </authorList>
    </citation>
    <scope>NUCLEOTIDE SEQUENCE [LARGE SCALE GENOMIC DNA]</scope>
    <source>
        <strain evidence="4">CG11_big_fil_rev_8_21_14_0_20_39_10</strain>
    </source>
</reference>
<proteinExistence type="predicted"/>
<dbReference type="Gene3D" id="3.10.350.10">
    <property type="entry name" value="LysM domain"/>
    <property type="match status" value="2"/>
</dbReference>
<dbReference type="Pfam" id="PF01551">
    <property type="entry name" value="Peptidase_M23"/>
    <property type="match status" value="1"/>
</dbReference>
<dbReference type="SUPFAM" id="SSF51261">
    <property type="entry name" value="Duplicated hybrid motif"/>
    <property type="match status" value="1"/>
</dbReference>
<dbReference type="PANTHER" id="PTHR21666">
    <property type="entry name" value="PEPTIDASE-RELATED"/>
    <property type="match status" value="1"/>
</dbReference>
<keyword evidence="2" id="KW-0812">Transmembrane</keyword>
<feature type="domain" description="LysM" evidence="3">
    <location>
        <begin position="213"/>
        <end position="257"/>
    </location>
</feature>
<feature type="region of interest" description="Disordered" evidence="1">
    <location>
        <begin position="171"/>
        <end position="196"/>
    </location>
</feature>
<dbReference type="InterPro" id="IPR050570">
    <property type="entry name" value="Cell_wall_metabolism_enzyme"/>
</dbReference>
<comment type="caution">
    <text evidence="4">The sequence shown here is derived from an EMBL/GenBank/DDBJ whole genome shotgun (WGS) entry which is preliminary data.</text>
</comment>
<dbReference type="Proteomes" id="UP000230869">
    <property type="component" value="Unassembled WGS sequence"/>
</dbReference>
<feature type="transmembrane region" description="Helical" evidence="2">
    <location>
        <begin position="45"/>
        <end position="65"/>
    </location>
</feature>
<dbReference type="GO" id="GO:0004222">
    <property type="term" value="F:metalloendopeptidase activity"/>
    <property type="evidence" value="ECO:0007669"/>
    <property type="project" value="TreeGrafter"/>
</dbReference>
<dbReference type="SUPFAM" id="SSF54106">
    <property type="entry name" value="LysM domain"/>
    <property type="match status" value="2"/>
</dbReference>
<dbReference type="Pfam" id="PF01476">
    <property type="entry name" value="LysM"/>
    <property type="match status" value="2"/>
</dbReference>
<feature type="domain" description="LysM" evidence="3">
    <location>
        <begin position="263"/>
        <end position="307"/>
    </location>
</feature>
<accession>A0A2M6K8G8</accession>
<feature type="transmembrane region" description="Helical" evidence="2">
    <location>
        <begin position="86"/>
        <end position="105"/>
    </location>
</feature>
<dbReference type="PANTHER" id="PTHR21666:SF270">
    <property type="entry name" value="MUREIN HYDROLASE ACTIVATOR ENVC"/>
    <property type="match status" value="1"/>
</dbReference>